<sequence>MYKVNETCIGCGACTGVCPEVFDLNDDGLAENIIGEVPAELEAAAQEAAEACPVGAIVNE</sequence>
<dbReference type="GO" id="GO:0051536">
    <property type="term" value="F:iron-sulfur cluster binding"/>
    <property type="evidence" value="ECO:0007669"/>
    <property type="project" value="UniProtKB-KW"/>
</dbReference>
<dbReference type="AlphaFoldDB" id="A0A4R3YPP2"/>
<keyword evidence="2 6" id="KW-0479">Metal-binding</keyword>
<keyword evidence="3 6" id="KW-0249">Electron transport</keyword>
<proteinExistence type="predicted"/>
<organism evidence="8 9">
    <name type="scientific">Longibaculum muris</name>
    <dbReference type="NCBI Taxonomy" id="1796628"/>
    <lineage>
        <taxon>Bacteria</taxon>
        <taxon>Bacillati</taxon>
        <taxon>Bacillota</taxon>
        <taxon>Erysipelotrichia</taxon>
        <taxon>Erysipelotrichales</taxon>
        <taxon>Coprobacillaceae</taxon>
        <taxon>Longibaculum</taxon>
    </lineage>
</organism>
<keyword evidence="5 6" id="KW-0411">Iron-sulfur</keyword>
<dbReference type="PANTHER" id="PTHR36923:SF3">
    <property type="entry name" value="FERREDOXIN"/>
    <property type="match status" value="1"/>
</dbReference>
<comment type="function">
    <text evidence="6">Ferredoxins are iron-sulfur proteins that transfer electrons in a wide variety of metabolic reactions.</text>
</comment>
<dbReference type="GO" id="GO:0005506">
    <property type="term" value="F:iron ion binding"/>
    <property type="evidence" value="ECO:0007669"/>
    <property type="project" value="UniProtKB-UniRule"/>
</dbReference>
<evidence type="ECO:0000256" key="4">
    <source>
        <dbReference type="ARBA" id="ARBA00023004"/>
    </source>
</evidence>
<reference evidence="8 9" key="1">
    <citation type="submission" date="2019-03" db="EMBL/GenBank/DDBJ databases">
        <title>Genomic Encyclopedia of Type Strains, Phase IV (KMG-IV): sequencing the most valuable type-strain genomes for metagenomic binning, comparative biology and taxonomic classification.</title>
        <authorList>
            <person name="Goeker M."/>
        </authorList>
    </citation>
    <scope>NUCLEOTIDE SEQUENCE [LARGE SCALE GENOMIC DNA]</scope>
    <source>
        <strain evidence="8 9">DSM 29487</strain>
    </source>
</reference>
<evidence type="ECO:0000256" key="6">
    <source>
        <dbReference type="RuleBase" id="RU368020"/>
    </source>
</evidence>
<dbReference type="PROSITE" id="PS51379">
    <property type="entry name" value="4FE4S_FER_2"/>
    <property type="match status" value="1"/>
</dbReference>
<evidence type="ECO:0000313" key="8">
    <source>
        <dbReference type="EMBL" id="TCV93134.1"/>
    </source>
</evidence>
<dbReference type="InterPro" id="IPR051269">
    <property type="entry name" value="Fe-S_cluster_ET"/>
</dbReference>
<keyword evidence="4 6" id="KW-0408">Iron</keyword>
<dbReference type="SUPFAM" id="SSF54862">
    <property type="entry name" value="4Fe-4S ferredoxins"/>
    <property type="match status" value="1"/>
</dbReference>
<dbReference type="RefSeq" id="WP_066444553.1">
    <property type="nucleotide sequence ID" value="NZ_CAUWFI010000018.1"/>
</dbReference>
<evidence type="ECO:0000259" key="7">
    <source>
        <dbReference type="PROSITE" id="PS51379"/>
    </source>
</evidence>
<accession>A0A4R3YPP2</accession>
<feature type="domain" description="4Fe-4S ferredoxin-type" evidence="7">
    <location>
        <begin position="1"/>
        <end position="27"/>
    </location>
</feature>
<dbReference type="PRINTS" id="PR00352">
    <property type="entry name" value="3FE4SFRDOXIN"/>
</dbReference>
<name>A0A4R3YPP2_9FIRM</name>
<protein>
    <recommendedName>
        <fullName evidence="6">Ferredoxin</fullName>
    </recommendedName>
</protein>
<dbReference type="GO" id="GO:0009055">
    <property type="term" value="F:electron transfer activity"/>
    <property type="evidence" value="ECO:0007669"/>
    <property type="project" value="UniProtKB-UniRule"/>
</dbReference>
<dbReference type="InterPro" id="IPR017896">
    <property type="entry name" value="4Fe4S_Fe-S-bd"/>
</dbReference>
<gene>
    <name evidence="8" type="ORF">EDD60_12455</name>
</gene>
<keyword evidence="9" id="KW-1185">Reference proteome</keyword>
<evidence type="ECO:0000256" key="1">
    <source>
        <dbReference type="ARBA" id="ARBA00022448"/>
    </source>
</evidence>
<evidence type="ECO:0000256" key="5">
    <source>
        <dbReference type="ARBA" id="ARBA00023014"/>
    </source>
</evidence>
<dbReference type="Pfam" id="PF13459">
    <property type="entry name" value="Fer4_15"/>
    <property type="match status" value="1"/>
</dbReference>
<dbReference type="PROSITE" id="PS00198">
    <property type="entry name" value="4FE4S_FER_1"/>
    <property type="match status" value="1"/>
</dbReference>
<evidence type="ECO:0000256" key="2">
    <source>
        <dbReference type="ARBA" id="ARBA00022723"/>
    </source>
</evidence>
<dbReference type="GeneID" id="98916405"/>
<dbReference type="Gene3D" id="3.30.70.20">
    <property type="match status" value="1"/>
</dbReference>
<dbReference type="InterPro" id="IPR017900">
    <property type="entry name" value="4Fe4S_Fe_S_CS"/>
</dbReference>
<dbReference type="EMBL" id="SMCQ01000024">
    <property type="protein sequence ID" value="TCV93134.1"/>
    <property type="molecule type" value="Genomic_DNA"/>
</dbReference>
<dbReference type="InterPro" id="IPR001080">
    <property type="entry name" value="3Fe4S_ferredoxin"/>
</dbReference>
<evidence type="ECO:0000256" key="3">
    <source>
        <dbReference type="ARBA" id="ARBA00022982"/>
    </source>
</evidence>
<evidence type="ECO:0000313" key="9">
    <source>
        <dbReference type="Proteomes" id="UP000295515"/>
    </source>
</evidence>
<dbReference type="Proteomes" id="UP000295515">
    <property type="component" value="Unassembled WGS sequence"/>
</dbReference>
<comment type="caution">
    <text evidence="8">The sequence shown here is derived from an EMBL/GenBank/DDBJ whole genome shotgun (WGS) entry which is preliminary data.</text>
</comment>
<keyword evidence="1 6" id="KW-0813">Transport</keyword>
<dbReference type="PANTHER" id="PTHR36923">
    <property type="entry name" value="FERREDOXIN"/>
    <property type="match status" value="1"/>
</dbReference>